<reference evidence="8 9" key="2">
    <citation type="journal article" date="2012" name="Stand. Genomic Sci.">
        <title>Genome sequence of the moderately thermophilic, amino-acid-degrading and sulfur-reducing bacterium Thermovirga lienii type strain (Cas60314(T)).</title>
        <authorList>
            <person name="Goker M."/>
            <person name="Saunders E."/>
            <person name="Lapidus A."/>
            <person name="Nolan M."/>
            <person name="Lucas S."/>
            <person name="Hammon N."/>
            <person name="Deshpande S."/>
            <person name="Cheng J.F."/>
            <person name="Han C."/>
            <person name="Tapia R."/>
            <person name="Goodwin L.A."/>
            <person name="Pitluck S."/>
            <person name="Liolios K."/>
            <person name="Mavromatis K."/>
            <person name="Pagani I."/>
            <person name="Ivanova N."/>
            <person name="Mikhailova N."/>
            <person name="Pati A."/>
            <person name="Chen A."/>
            <person name="Palaniappan K."/>
            <person name="Land M."/>
            <person name="Chang Y.J."/>
            <person name="Jeffries C.D."/>
            <person name="Brambilla E.M."/>
            <person name="Rohde M."/>
            <person name="Spring S."/>
            <person name="Detter J.C."/>
            <person name="Woyke T."/>
            <person name="Bristow J."/>
            <person name="Eisen J.A."/>
            <person name="Markowitz V."/>
            <person name="Hugenholtz P."/>
            <person name="Kyrpides N.C."/>
            <person name="Klenk H.P."/>
        </authorList>
    </citation>
    <scope>NUCLEOTIDE SEQUENCE [LARGE SCALE GENOMIC DNA]</scope>
    <source>
        <strain evidence="9">ATCC BAA-1197 / DSM 17291 / Cas60314</strain>
    </source>
</reference>
<evidence type="ECO:0000256" key="6">
    <source>
        <dbReference type="ARBA" id="ARBA00023136"/>
    </source>
</evidence>
<evidence type="ECO:0000313" key="8">
    <source>
        <dbReference type="EMBL" id="AER67165.1"/>
    </source>
</evidence>
<comment type="subcellular location">
    <subcellularLocation>
        <location evidence="1">Cell membrane</location>
        <topology evidence="1">Multi-pass membrane protein</topology>
    </subcellularLocation>
</comment>
<dbReference type="InterPro" id="IPR048279">
    <property type="entry name" value="MdtK-like"/>
</dbReference>
<evidence type="ECO:0000256" key="4">
    <source>
        <dbReference type="ARBA" id="ARBA00022692"/>
    </source>
</evidence>
<dbReference type="Pfam" id="PF01554">
    <property type="entry name" value="MatE"/>
    <property type="match status" value="2"/>
</dbReference>
<feature type="transmembrane region" description="Helical" evidence="7">
    <location>
        <begin position="171"/>
        <end position="189"/>
    </location>
</feature>
<dbReference type="Proteomes" id="UP000005868">
    <property type="component" value="Chromosome"/>
</dbReference>
<keyword evidence="5 7" id="KW-1133">Transmembrane helix</keyword>
<dbReference type="OrthoDB" id="9811110at2"/>
<keyword evidence="6 7" id="KW-0472">Membrane</keyword>
<dbReference type="HOGENOM" id="CLU_012893_0_1_0"/>
<evidence type="ECO:0000256" key="3">
    <source>
        <dbReference type="ARBA" id="ARBA00022475"/>
    </source>
</evidence>
<dbReference type="NCBIfam" id="TIGR00797">
    <property type="entry name" value="matE"/>
    <property type="match status" value="1"/>
</dbReference>
<feature type="transmembrane region" description="Helical" evidence="7">
    <location>
        <begin position="284"/>
        <end position="303"/>
    </location>
</feature>
<keyword evidence="2" id="KW-0813">Transport</keyword>
<dbReference type="STRING" id="580340.Tlie_1439"/>
<gene>
    <name evidence="8" type="ordered locus">Tlie_1439</name>
</gene>
<evidence type="ECO:0000256" key="1">
    <source>
        <dbReference type="ARBA" id="ARBA00004651"/>
    </source>
</evidence>
<reference evidence="9" key="1">
    <citation type="submission" date="2011-10" db="EMBL/GenBank/DDBJ databases">
        <title>The complete genome of chromosome of Thermovirga lienii DSM 17291.</title>
        <authorList>
            <consortium name="US DOE Joint Genome Institute (JGI-PGF)"/>
            <person name="Lucas S."/>
            <person name="Copeland A."/>
            <person name="Lapidus A."/>
            <person name="Glavina del Rio T."/>
            <person name="Dalin E."/>
            <person name="Tice H."/>
            <person name="Bruce D."/>
            <person name="Goodwin L."/>
            <person name="Pitluck S."/>
            <person name="Peters L."/>
            <person name="Mikhailova N."/>
            <person name="Saunders E."/>
            <person name="Kyrpides N."/>
            <person name="Mavromatis K."/>
            <person name="Ivanova N."/>
            <person name="Last F.I."/>
            <person name="Brettin T."/>
            <person name="Detter J.C."/>
            <person name="Han C."/>
            <person name="Larimer F."/>
            <person name="Land M."/>
            <person name="Hauser L."/>
            <person name="Markowitz V."/>
            <person name="Cheng J.-F."/>
            <person name="Hugenholtz P."/>
            <person name="Woyke T."/>
            <person name="Wu D."/>
            <person name="Spring S."/>
            <person name="Schroeder M."/>
            <person name="Brambilla E.-M."/>
            <person name="Klenk H.-P."/>
            <person name="Eisen J.A."/>
        </authorList>
    </citation>
    <scope>NUCLEOTIDE SEQUENCE [LARGE SCALE GENOMIC DNA]</scope>
    <source>
        <strain evidence="9">ATCC BAA-1197 / DSM 17291 / Cas60314</strain>
    </source>
</reference>
<feature type="transmembrane region" description="Helical" evidence="7">
    <location>
        <begin position="425"/>
        <end position="444"/>
    </location>
</feature>
<evidence type="ECO:0000256" key="7">
    <source>
        <dbReference type="SAM" id="Phobius"/>
    </source>
</evidence>
<evidence type="ECO:0000313" key="9">
    <source>
        <dbReference type="Proteomes" id="UP000005868"/>
    </source>
</evidence>
<proteinExistence type="predicted"/>
<keyword evidence="4 7" id="KW-0812">Transmembrane</keyword>
<feature type="transmembrane region" description="Helical" evidence="7">
    <location>
        <begin position="20"/>
        <end position="39"/>
    </location>
</feature>
<keyword evidence="3" id="KW-1003">Cell membrane</keyword>
<dbReference type="eggNOG" id="COG0534">
    <property type="taxonomic scope" value="Bacteria"/>
</dbReference>
<dbReference type="PANTHER" id="PTHR43549">
    <property type="entry name" value="MULTIDRUG RESISTANCE PROTEIN YPNP-RELATED"/>
    <property type="match status" value="1"/>
</dbReference>
<feature type="transmembrane region" description="Helical" evidence="7">
    <location>
        <begin position="195"/>
        <end position="214"/>
    </location>
</feature>
<dbReference type="PANTHER" id="PTHR43549:SF2">
    <property type="entry name" value="MULTIDRUG RESISTANCE PROTEIN NORM-RELATED"/>
    <property type="match status" value="1"/>
</dbReference>
<feature type="transmembrane region" description="Helical" evidence="7">
    <location>
        <begin position="51"/>
        <end position="74"/>
    </location>
</feature>
<dbReference type="GO" id="GO:0042910">
    <property type="term" value="F:xenobiotic transmembrane transporter activity"/>
    <property type="evidence" value="ECO:0007669"/>
    <property type="project" value="InterPro"/>
</dbReference>
<dbReference type="CDD" id="cd13144">
    <property type="entry name" value="MATE_like_4"/>
    <property type="match status" value="1"/>
</dbReference>
<accession>G7V6X6</accession>
<dbReference type="PIRSF" id="PIRSF006603">
    <property type="entry name" value="DinF"/>
    <property type="match status" value="1"/>
</dbReference>
<dbReference type="GO" id="GO:0005886">
    <property type="term" value="C:plasma membrane"/>
    <property type="evidence" value="ECO:0007669"/>
    <property type="project" value="UniProtKB-SubCell"/>
</dbReference>
<protein>
    <submittedName>
        <fullName evidence="8">MATE efflux family protein</fullName>
    </submittedName>
</protein>
<organism evidence="8 9">
    <name type="scientific">Thermovirga lienii (strain ATCC BAA-1197 / DSM 17291 / Cas60314)</name>
    <dbReference type="NCBI Taxonomy" id="580340"/>
    <lineage>
        <taxon>Bacteria</taxon>
        <taxon>Thermotogati</taxon>
        <taxon>Synergistota</taxon>
        <taxon>Synergistia</taxon>
        <taxon>Synergistales</taxon>
        <taxon>Thermovirgaceae</taxon>
        <taxon>Thermovirga</taxon>
    </lineage>
</organism>
<feature type="transmembrane region" description="Helical" evidence="7">
    <location>
        <begin position="324"/>
        <end position="347"/>
    </location>
</feature>
<dbReference type="GO" id="GO:0015297">
    <property type="term" value="F:antiporter activity"/>
    <property type="evidence" value="ECO:0007669"/>
    <property type="project" value="InterPro"/>
</dbReference>
<feature type="transmembrane region" description="Helical" evidence="7">
    <location>
        <begin position="367"/>
        <end position="388"/>
    </location>
</feature>
<sequence length="451" mass="49088">MLKTKLQVDMGSETVGKALLKLAVPSVLSMFFHTLFHLMDTIFVSWLGEVSLAAMSLSFPLLFVIFAVANGMAVGTTTCVTKELGAKRTKEAQSFANTSFMLILFLSLLPFPLLSPELSDRFYSLLGAKDGVLSECYAYSSWMIIGAPLMGLALLWEALFRSQGDTFTPMASMLLGNLINIVLDPILIFGLKWGIAGASIATLIGRIISLIYLVNRLKQRTVIHPMLTLKSNFLQNSKDISIVGFPVALSQASMAIGSALMNKVLSIFGPAAISAWMLGNRIEMFAFLPVFGINSGLIPFLSYNIGKGDLQRVKEALKIAAKAAITLMLAIGLLIYTFPDFFLIPFAPTPQMASMAIDSIRASATGYVFAAVDITLWGLFQGSGYAYFGMISQITRTLLLRAPLAYIMGLYLGIKFLWWSQPLSALGSFLLSLLFAGKVLKLILKDINSKA</sequence>
<dbReference type="AlphaFoldDB" id="G7V6X6"/>
<name>G7V6X6_THELD</name>
<dbReference type="InterPro" id="IPR002528">
    <property type="entry name" value="MATE_fam"/>
</dbReference>
<dbReference type="InterPro" id="IPR052031">
    <property type="entry name" value="Membrane_Transporter-Flippase"/>
</dbReference>
<feature type="transmembrane region" description="Helical" evidence="7">
    <location>
        <begin position="95"/>
        <end position="114"/>
    </location>
</feature>
<feature type="transmembrane region" description="Helical" evidence="7">
    <location>
        <begin position="139"/>
        <end position="159"/>
    </location>
</feature>
<dbReference type="EMBL" id="CP003096">
    <property type="protein sequence ID" value="AER67165.1"/>
    <property type="molecule type" value="Genomic_DNA"/>
</dbReference>
<evidence type="ECO:0000256" key="5">
    <source>
        <dbReference type="ARBA" id="ARBA00022989"/>
    </source>
</evidence>
<dbReference type="KEGG" id="tli:Tlie_1439"/>
<feature type="transmembrane region" description="Helical" evidence="7">
    <location>
        <begin position="400"/>
        <end position="419"/>
    </location>
</feature>
<keyword evidence="9" id="KW-1185">Reference proteome</keyword>
<evidence type="ECO:0000256" key="2">
    <source>
        <dbReference type="ARBA" id="ARBA00022448"/>
    </source>
</evidence>